<proteinExistence type="predicted"/>
<sequence length="126" mass="13442">MSDNTIFYVKNIRGGFVPATFLQDWKGNFVINPNSSISYSDNSAGIASATSGKGYTLYSAPSDDAPKIDNPLGFLVVPEDKGSAQTFVDDVKYASSLPSASLWEKSELALQQFSGYLTPMAALGTV</sequence>
<keyword evidence="2" id="KW-1185">Reference proteome</keyword>
<organism evidence="1 2">
    <name type="scientific">Methylobacterium persicinum</name>
    <dbReference type="NCBI Taxonomy" id="374426"/>
    <lineage>
        <taxon>Bacteria</taxon>
        <taxon>Pseudomonadati</taxon>
        <taxon>Pseudomonadota</taxon>
        <taxon>Alphaproteobacteria</taxon>
        <taxon>Hyphomicrobiales</taxon>
        <taxon>Methylobacteriaceae</taxon>
        <taxon>Methylobacterium</taxon>
    </lineage>
</organism>
<name>A0ABU0HPN4_9HYPH</name>
<dbReference type="RefSeq" id="WP_238250693.1">
    <property type="nucleotide sequence ID" value="NZ_BPQX01000043.1"/>
</dbReference>
<dbReference type="EMBL" id="JAUSVV010000010">
    <property type="protein sequence ID" value="MDQ0444261.1"/>
    <property type="molecule type" value="Genomic_DNA"/>
</dbReference>
<evidence type="ECO:0000313" key="1">
    <source>
        <dbReference type="EMBL" id="MDQ0444261.1"/>
    </source>
</evidence>
<comment type="caution">
    <text evidence="1">The sequence shown here is derived from an EMBL/GenBank/DDBJ whole genome shotgun (WGS) entry which is preliminary data.</text>
</comment>
<evidence type="ECO:0000313" key="2">
    <source>
        <dbReference type="Proteomes" id="UP001236369"/>
    </source>
</evidence>
<dbReference type="Proteomes" id="UP001236369">
    <property type="component" value="Unassembled WGS sequence"/>
</dbReference>
<accession>A0ABU0HPN4</accession>
<gene>
    <name evidence="1" type="ORF">QO016_003771</name>
</gene>
<evidence type="ECO:0008006" key="3">
    <source>
        <dbReference type="Google" id="ProtNLM"/>
    </source>
</evidence>
<reference evidence="1 2" key="1">
    <citation type="submission" date="2023-07" db="EMBL/GenBank/DDBJ databases">
        <title>Genomic Encyclopedia of Type Strains, Phase IV (KMG-IV): sequencing the most valuable type-strain genomes for metagenomic binning, comparative biology and taxonomic classification.</title>
        <authorList>
            <person name="Goeker M."/>
        </authorList>
    </citation>
    <scope>NUCLEOTIDE SEQUENCE [LARGE SCALE GENOMIC DNA]</scope>
    <source>
        <strain evidence="1 2">DSM 19562</strain>
    </source>
</reference>
<protein>
    <recommendedName>
        <fullName evidence="3">Head decoration protein</fullName>
    </recommendedName>
</protein>